<dbReference type="RefSeq" id="WP_197454568.1">
    <property type="nucleotide sequence ID" value="NZ_CP151726.1"/>
</dbReference>
<dbReference type="Proteomes" id="UP000320176">
    <property type="component" value="Unassembled WGS sequence"/>
</dbReference>
<keyword evidence="1" id="KW-0732">Signal</keyword>
<reference evidence="2 3" key="1">
    <citation type="submission" date="2019-02" db="EMBL/GenBank/DDBJ databases">
        <title>Deep-cultivation of Planctomycetes and their phenomic and genomic characterization uncovers novel biology.</title>
        <authorList>
            <person name="Wiegand S."/>
            <person name="Jogler M."/>
            <person name="Boedeker C."/>
            <person name="Pinto D."/>
            <person name="Vollmers J."/>
            <person name="Rivas-Marin E."/>
            <person name="Kohn T."/>
            <person name="Peeters S.H."/>
            <person name="Heuer A."/>
            <person name="Rast P."/>
            <person name="Oberbeckmann S."/>
            <person name="Bunk B."/>
            <person name="Jeske O."/>
            <person name="Meyerdierks A."/>
            <person name="Storesund J.E."/>
            <person name="Kallscheuer N."/>
            <person name="Luecker S."/>
            <person name="Lage O.M."/>
            <person name="Pohl T."/>
            <person name="Merkel B.J."/>
            <person name="Hornburger P."/>
            <person name="Mueller R.-W."/>
            <person name="Bruemmer F."/>
            <person name="Labrenz M."/>
            <person name="Spormann A.M."/>
            <person name="Op Den Camp H."/>
            <person name="Overmann J."/>
            <person name="Amann R."/>
            <person name="Jetten M.S.M."/>
            <person name="Mascher T."/>
            <person name="Medema M.H."/>
            <person name="Devos D.P."/>
            <person name="Kaster A.-K."/>
            <person name="Ovreas L."/>
            <person name="Rohde M."/>
            <person name="Galperin M.Y."/>
            <person name="Jogler C."/>
        </authorList>
    </citation>
    <scope>NUCLEOTIDE SEQUENCE [LARGE SCALE GENOMIC DNA]</scope>
    <source>
        <strain evidence="2 3">Pla52n</strain>
    </source>
</reference>
<accession>A0A5C6AZI2</accession>
<evidence type="ECO:0000256" key="1">
    <source>
        <dbReference type="SAM" id="SignalP"/>
    </source>
</evidence>
<protein>
    <recommendedName>
        <fullName evidence="4">Secreted protein</fullName>
    </recommendedName>
</protein>
<sequence precursor="true">MNLTIIRIAATACLIVSTTIQPMVALAMLGNCADEVCEQSQMCLGCGCCEVQSSSDRCCCCTPETEPAKQPINDDDQSTQESSVVLVAASPEVSRCTCGISPPPMDRTTPRDLVVRERSIRLSMLDFVVLDDSPAPVERPRVIDDSFGSRADFSQRVLCVWRI</sequence>
<evidence type="ECO:0000313" key="3">
    <source>
        <dbReference type="Proteomes" id="UP000320176"/>
    </source>
</evidence>
<evidence type="ECO:0008006" key="4">
    <source>
        <dbReference type="Google" id="ProtNLM"/>
    </source>
</evidence>
<evidence type="ECO:0000313" key="2">
    <source>
        <dbReference type="EMBL" id="TWU04579.1"/>
    </source>
</evidence>
<keyword evidence="3" id="KW-1185">Reference proteome</keyword>
<proteinExistence type="predicted"/>
<name>A0A5C6AZI2_9BACT</name>
<dbReference type="EMBL" id="SJPN01000003">
    <property type="protein sequence ID" value="TWU04579.1"/>
    <property type="molecule type" value="Genomic_DNA"/>
</dbReference>
<feature type="chain" id="PRO_5022740397" description="Secreted protein" evidence="1">
    <location>
        <begin position="28"/>
        <end position="163"/>
    </location>
</feature>
<gene>
    <name evidence="2" type="ORF">Pla52n_26210</name>
</gene>
<comment type="caution">
    <text evidence="2">The sequence shown here is derived from an EMBL/GenBank/DDBJ whole genome shotgun (WGS) entry which is preliminary data.</text>
</comment>
<organism evidence="2 3">
    <name type="scientific">Stieleria varia</name>
    <dbReference type="NCBI Taxonomy" id="2528005"/>
    <lineage>
        <taxon>Bacteria</taxon>
        <taxon>Pseudomonadati</taxon>
        <taxon>Planctomycetota</taxon>
        <taxon>Planctomycetia</taxon>
        <taxon>Pirellulales</taxon>
        <taxon>Pirellulaceae</taxon>
        <taxon>Stieleria</taxon>
    </lineage>
</organism>
<dbReference type="AlphaFoldDB" id="A0A5C6AZI2"/>
<feature type="signal peptide" evidence="1">
    <location>
        <begin position="1"/>
        <end position="27"/>
    </location>
</feature>